<dbReference type="EMBL" id="LBVV01000022">
    <property type="protein sequence ID" value="KKQ93324.1"/>
    <property type="molecule type" value="Genomic_DNA"/>
</dbReference>
<name>A0A0G0P5B6_UNCC2</name>
<organism evidence="2 3">
    <name type="scientific">candidate division CPR2 bacterium GW2011_GWC2_39_10</name>
    <dbReference type="NCBI Taxonomy" id="1618345"/>
    <lineage>
        <taxon>Bacteria</taxon>
        <taxon>Bacteria division CPR2</taxon>
    </lineage>
</organism>
<comment type="caution">
    <text evidence="2">The sequence shown here is derived from an EMBL/GenBank/DDBJ whole genome shotgun (WGS) entry which is preliminary data.</text>
</comment>
<evidence type="ECO:0000313" key="2">
    <source>
        <dbReference type="EMBL" id="KKQ93324.1"/>
    </source>
</evidence>
<evidence type="ECO:0000256" key="1">
    <source>
        <dbReference type="SAM" id="Phobius"/>
    </source>
</evidence>
<feature type="transmembrane region" description="Helical" evidence="1">
    <location>
        <begin position="6"/>
        <end position="25"/>
    </location>
</feature>
<keyword evidence="1" id="KW-1133">Transmembrane helix</keyword>
<reference evidence="2 3" key="1">
    <citation type="journal article" date="2015" name="Nature">
        <title>rRNA introns, odd ribosomes, and small enigmatic genomes across a large radiation of phyla.</title>
        <authorList>
            <person name="Brown C.T."/>
            <person name="Hug L.A."/>
            <person name="Thomas B.C."/>
            <person name="Sharon I."/>
            <person name="Castelle C.J."/>
            <person name="Singh A."/>
            <person name="Wilkins M.J."/>
            <person name="Williams K.H."/>
            <person name="Banfield J.F."/>
        </authorList>
    </citation>
    <scope>NUCLEOTIDE SEQUENCE [LARGE SCALE GENOMIC DNA]</scope>
</reference>
<protein>
    <submittedName>
        <fullName evidence="2">Uncharacterized protein</fullName>
    </submittedName>
</protein>
<accession>A0A0G0P5B6</accession>
<proteinExistence type="predicted"/>
<sequence length="187" mass="21243">METLKIISSPIVTLFVGGLAIYLYYKQKIENKRDAAKLILQEIRYAEQQIRSFRDSGSYPLSTKLLPTNNWHNKINLFIKDLNESEIDLISRFYSTASYIDTLVNKISDQKNNSVIPVAATQVSVPFSPQQPPVPGVPLAIPIGLQTFEFVSQTILLEISNKVEFINNTAAIEKLRNIARNKVKWIF</sequence>
<dbReference type="AlphaFoldDB" id="A0A0G0P5B6"/>
<dbReference type="Proteomes" id="UP000034207">
    <property type="component" value="Unassembled WGS sequence"/>
</dbReference>
<gene>
    <name evidence="2" type="ORF">UT18_C0022G0008</name>
</gene>
<keyword evidence="1" id="KW-0472">Membrane</keyword>
<keyword evidence="1" id="KW-0812">Transmembrane</keyword>
<dbReference type="STRING" id="1618345.UT18_C0022G0008"/>
<evidence type="ECO:0000313" key="3">
    <source>
        <dbReference type="Proteomes" id="UP000034207"/>
    </source>
</evidence>